<evidence type="ECO:0000313" key="6">
    <source>
        <dbReference type="Proteomes" id="UP000241769"/>
    </source>
</evidence>
<dbReference type="Gene3D" id="1.10.840.10">
    <property type="entry name" value="Ras guanine-nucleotide exchange factors catalytic domain"/>
    <property type="match status" value="1"/>
</dbReference>
<evidence type="ECO:0000259" key="3">
    <source>
        <dbReference type="PROSITE" id="PS50009"/>
    </source>
</evidence>
<evidence type="ECO:0000259" key="4">
    <source>
        <dbReference type="PROSITE" id="PS50212"/>
    </source>
</evidence>
<feature type="domain" description="N-terminal Ras-GEF" evidence="4">
    <location>
        <begin position="206"/>
        <end position="331"/>
    </location>
</feature>
<dbReference type="STRING" id="1890364.A0A2P6NQ91"/>
<dbReference type="PANTHER" id="PTHR23113:SF366">
    <property type="entry name" value="RAS GUANINE NUCLEOTIDE EXCHANGE FACTOR R"/>
    <property type="match status" value="1"/>
</dbReference>
<dbReference type="Pfam" id="PF00617">
    <property type="entry name" value="RasGEF"/>
    <property type="match status" value="1"/>
</dbReference>
<protein>
    <submittedName>
        <fullName evidence="5">Aimless RasGEF</fullName>
    </submittedName>
</protein>
<dbReference type="InterPro" id="IPR006594">
    <property type="entry name" value="LisH"/>
</dbReference>
<dbReference type="GO" id="GO:0005085">
    <property type="term" value="F:guanyl-nucleotide exchange factor activity"/>
    <property type="evidence" value="ECO:0007669"/>
    <property type="project" value="UniProtKB-KW"/>
</dbReference>
<dbReference type="GO" id="GO:0007265">
    <property type="term" value="P:Ras protein signal transduction"/>
    <property type="evidence" value="ECO:0007669"/>
    <property type="project" value="TreeGrafter"/>
</dbReference>
<organism evidence="5 6">
    <name type="scientific">Planoprotostelium fungivorum</name>
    <dbReference type="NCBI Taxonomy" id="1890364"/>
    <lineage>
        <taxon>Eukaryota</taxon>
        <taxon>Amoebozoa</taxon>
        <taxon>Evosea</taxon>
        <taxon>Variosea</taxon>
        <taxon>Cavosteliida</taxon>
        <taxon>Cavosteliaceae</taxon>
        <taxon>Planoprotostelium</taxon>
    </lineage>
</organism>
<name>A0A2P6NQ91_9EUKA</name>
<comment type="caution">
    <text evidence="5">The sequence shown here is derived from an EMBL/GenBank/DDBJ whole genome shotgun (WGS) entry which is preliminary data.</text>
</comment>
<dbReference type="SMART" id="SM00667">
    <property type="entry name" value="LisH"/>
    <property type="match status" value="1"/>
</dbReference>
<dbReference type="Pfam" id="PF00618">
    <property type="entry name" value="RasGEF_N"/>
    <property type="match status" value="1"/>
</dbReference>
<sequence length="603" mass="69227">MADASRDDGAGNEPPSLRSEAVLLASAQKHQLDNQVDRSGWLPRVQKAHPSVKEVRERVSPLLRALTFSEIYNPGRKDVRDRLSKEDLIQLIMQHLMTQGLESVKLALEKESALAYNNKRQSNRSYLVMHLNNALRDTEKVYDLAIDERLGRVLGLKKDRQVELEEHLLQVGIQEEEDMEETIDIWSASIAKEQVIEIISKGTPDEEKIVKAGTLNGLIGFLTSVTEHHTTFQNIFLLTYQSFTTPKKLFDKLVERYHVPMSFEADSPNRNESIKRIRLRVCSVIKKWLEEYSTDFNESLKGNAISLVQLMRAEGEAALANSLQNSISKMDSGTSRRVQNMKKLEPLITKNIFSDQLNYFDIEDEELARQMTLIDYEIFSIIKPEELLNLAWSKPKLKHKAKNVLSMIDRFNNVSSWVATMIISPERLKNRTKAITKFLKVAKHLRQLNNFNSLTDPAIIAAFNMACVHRLKHSWEGIPANIVEEIEKLMNTENGFKIYRDTLKLSSPAIPYLGVHLTDLTFMEENPDCIEVEGVKMINFAKRKLIYAVISLLQTYQQTPYHFATVHQITSYLKKGTTLDEPTLYRMSLDREPRKSRLADIQQ</sequence>
<keyword evidence="6" id="KW-1185">Reference proteome</keyword>
<dbReference type="PROSITE" id="PS50896">
    <property type="entry name" value="LISH"/>
    <property type="match status" value="1"/>
</dbReference>
<dbReference type="InParanoid" id="A0A2P6NQ91"/>
<dbReference type="SUPFAM" id="SSF48366">
    <property type="entry name" value="Ras GEF"/>
    <property type="match status" value="1"/>
</dbReference>
<dbReference type="InterPro" id="IPR019804">
    <property type="entry name" value="Ras_G-nucl-exch_fac_CS"/>
</dbReference>
<dbReference type="GO" id="GO:0005886">
    <property type="term" value="C:plasma membrane"/>
    <property type="evidence" value="ECO:0007669"/>
    <property type="project" value="TreeGrafter"/>
</dbReference>
<dbReference type="Gene3D" id="1.20.870.10">
    <property type="entry name" value="Son of sevenless (SoS) protein Chain: S domain 1"/>
    <property type="match status" value="1"/>
</dbReference>
<dbReference type="InterPro" id="IPR036964">
    <property type="entry name" value="RASGEF_cat_dom_sf"/>
</dbReference>
<dbReference type="InterPro" id="IPR023578">
    <property type="entry name" value="Ras_GEF_dom_sf"/>
</dbReference>
<dbReference type="PROSITE" id="PS00720">
    <property type="entry name" value="RASGEF"/>
    <property type="match status" value="1"/>
</dbReference>
<dbReference type="PROSITE" id="PS50212">
    <property type="entry name" value="RASGEF_NTER"/>
    <property type="match status" value="1"/>
</dbReference>
<dbReference type="Proteomes" id="UP000241769">
    <property type="component" value="Unassembled WGS sequence"/>
</dbReference>
<proteinExistence type="predicted"/>
<dbReference type="CDD" id="cd06224">
    <property type="entry name" value="REM"/>
    <property type="match status" value="1"/>
</dbReference>
<dbReference type="InterPro" id="IPR008937">
    <property type="entry name" value="Ras-like_GEF"/>
</dbReference>
<dbReference type="OrthoDB" id="10254377at2759"/>
<dbReference type="PROSITE" id="PS50009">
    <property type="entry name" value="RASGEF_CAT"/>
    <property type="match status" value="1"/>
</dbReference>
<keyword evidence="1 2" id="KW-0344">Guanine-nucleotide releasing factor</keyword>
<dbReference type="InterPro" id="IPR000651">
    <property type="entry name" value="Ras-like_Gua-exchang_fac_N"/>
</dbReference>
<dbReference type="SMART" id="SM00229">
    <property type="entry name" value="RasGEFN"/>
    <property type="match status" value="1"/>
</dbReference>
<dbReference type="AlphaFoldDB" id="A0A2P6NQ91"/>
<feature type="domain" description="Ras-GEF" evidence="3">
    <location>
        <begin position="363"/>
        <end position="594"/>
    </location>
</feature>
<dbReference type="SMART" id="SM00147">
    <property type="entry name" value="RasGEF"/>
    <property type="match status" value="1"/>
</dbReference>
<evidence type="ECO:0000256" key="2">
    <source>
        <dbReference type="PROSITE-ProRule" id="PRU00168"/>
    </source>
</evidence>
<gene>
    <name evidence="5" type="ORF">PROFUN_03055</name>
</gene>
<dbReference type="InterPro" id="IPR001895">
    <property type="entry name" value="RASGEF_cat_dom"/>
</dbReference>
<accession>A0A2P6NQ91</accession>
<dbReference type="EMBL" id="MDYQ01000035">
    <property type="protein sequence ID" value="PRP86068.1"/>
    <property type="molecule type" value="Genomic_DNA"/>
</dbReference>
<dbReference type="CDD" id="cd00155">
    <property type="entry name" value="RasGEF"/>
    <property type="match status" value="1"/>
</dbReference>
<evidence type="ECO:0000313" key="5">
    <source>
        <dbReference type="EMBL" id="PRP86068.1"/>
    </source>
</evidence>
<evidence type="ECO:0000256" key="1">
    <source>
        <dbReference type="ARBA" id="ARBA00022658"/>
    </source>
</evidence>
<reference evidence="5 6" key="1">
    <citation type="journal article" date="2018" name="Genome Biol. Evol.">
        <title>Multiple Roots of Fruiting Body Formation in Amoebozoa.</title>
        <authorList>
            <person name="Hillmann F."/>
            <person name="Forbes G."/>
            <person name="Novohradska S."/>
            <person name="Ferling I."/>
            <person name="Riege K."/>
            <person name="Groth M."/>
            <person name="Westermann M."/>
            <person name="Marz M."/>
            <person name="Spaller T."/>
            <person name="Winckler T."/>
            <person name="Schaap P."/>
            <person name="Glockner G."/>
        </authorList>
    </citation>
    <scope>NUCLEOTIDE SEQUENCE [LARGE SCALE GENOMIC DNA]</scope>
    <source>
        <strain evidence="5 6">Jena</strain>
    </source>
</reference>
<dbReference type="FunCoup" id="A0A2P6NQ91">
    <property type="interactions" value="13"/>
</dbReference>
<dbReference type="PANTHER" id="PTHR23113">
    <property type="entry name" value="GUANINE NUCLEOTIDE EXCHANGE FACTOR"/>
    <property type="match status" value="1"/>
</dbReference>